<reference evidence="1" key="1">
    <citation type="submission" date="2014-11" db="EMBL/GenBank/DDBJ databases">
        <authorList>
            <person name="Amaro Gonzalez C."/>
        </authorList>
    </citation>
    <scope>NUCLEOTIDE SEQUENCE</scope>
</reference>
<dbReference type="AlphaFoldDB" id="A0A0E9VUD5"/>
<proteinExistence type="predicted"/>
<reference evidence="1" key="2">
    <citation type="journal article" date="2015" name="Fish Shellfish Immunol.">
        <title>Early steps in the European eel (Anguilla anguilla)-Vibrio vulnificus interaction in the gills: Role of the RtxA13 toxin.</title>
        <authorList>
            <person name="Callol A."/>
            <person name="Pajuelo D."/>
            <person name="Ebbesson L."/>
            <person name="Teles M."/>
            <person name="MacKenzie S."/>
            <person name="Amaro C."/>
        </authorList>
    </citation>
    <scope>NUCLEOTIDE SEQUENCE</scope>
</reference>
<accession>A0A0E9VUD5</accession>
<sequence>MLCLCYLLLWSNHLYY</sequence>
<organism evidence="1">
    <name type="scientific">Anguilla anguilla</name>
    <name type="common">European freshwater eel</name>
    <name type="synonym">Muraena anguilla</name>
    <dbReference type="NCBI Taxonomy" id="7936"/>
    <lineage>
        <taxon>Eukaryota</taxon>
        <taxon>Metazoa</taxon>
        <taxon>Chordata</taxon>
        <taxon>Craniata</taxon>
        <taxon>Vertebrata</taxon>
        <taxon>Euteleostomi</taxon>
        <taxon>Actinopterygii</taxon>
        <taxon>Neopterygii</taxon>
        <taxon>Teleostei</taxon>
        <taxon>Anguilliformes</taxon>
        <taxon>Anguillidae</taxon>
        <taxon>Anguilla</taxon>
    </lineage>
</organism>
<name>A0A0E9VUD5_ANGAN</name>
<dbReference type="EMBL" id="GBXM01026905">
    <property type="protein sequence ID" value="JAH81672.1"/>
    <property type="molecule type" value="Transcribed_RNA"/>
</dbReference>
<evidence type="ECO:0000313" key="1">
    <source>
        <dbReference type="EMBL" id="JAH81672.1"/>
    </source>
</evidence>
<protein>
    <submittedName>
        <fullName evidence="1">Uncharacterized protein</fullName>
    </submittedName>
</protein>